<dbReference type="AlphaFoldDB" id="A0A9P4TZ61"/>
<evidence type="ECO:0000259" key="3">
    <source>
        <dbReference type="Pfam" id="PF24802"/>
    </source>
</evidence>
<evidence type="ECO:0000256" key="1">
    <source>
        <dbReference type="SAM" id="MobiDB-lite"/>
    </source>
</evidence>
<dbReference type="InterPro" id="IPR056120">
    <property type="entry name" value="DUF7703"/>
</dbReference>
<keyword evidence="2" id="KW-1133">Transmembrane helix</keyword>
<evidence type="ECO:0000313" key="5">
    <source>
        <dbReference type="Proteomes" id="UP000800235"/>
    </source>
</evidence>
<feature type="domain" description="DUF7703" evidence="3">
    <location>
        <begin position="34"/>
        <end position="268"/>
    </location>
</feature>
<dbReference type="PANTHER" id="PTHR37013:SF4">
    <property type="entry name" value="INTEGRAL MEMBRANE PROTEIN"/>
    <property type="match status" value="1"/>
</dbReference>
<feature type="region of interest" description="Disordered" evidence="1">
    <location>
        <begin position="315"/>
        <end position="334"/>
    </location>
</feature>
<protein>
    <recommendedName>
        <fullName evidence="3">DUF7703 domain-containing protein</fullName>
    </recommendedName>
</protein>
<name>A0A9P4TZ61_9PEZI</name>
<dbReference type="OrthoDB" id="405906at2759"/>
<gene>
    <name evidence="4" type="ORF">EJ08DRAFT_238254</name>
</gene>
<sequence length="334" mass="37253">MANSTTYEQMNFLKRIKWTSARNDSAVGNFGLNMLVGGFMALAMWSSISLTIRLLFTFKRYRGLYFWSILVTTWALCLRATIFLVKYVRPRKSLLVMAFYELGWIGMVSGFSTVLYSRLRLLVRSRRTRHLTLAMIIIDGVCLHTSTIVVVLGFELRPSWTATSLVLERVHIVCFAIQEAILSGLCTKAAWDQLQAPFCPNSNTKKIMRLIIAVQLSVVLIDVIVVVFDCAGFFVIKAIIYAFTYALKLELEFVALNQLVAISRLGQNELTGMLNLEPQETIASQTAPTLSTLPMTVLDQKGPCALQQQNLSKLACSGDGSGPKPPSKGEYDIV</sequence>
<feature type="transmembrane region" description="Helical" evidence="2">
    <location>
        <begin position="97"/>
        <end position="119"/>
    </location>
</feature>
<keyword evidence="2" id="KW-0472">Membrane</keyword>
<dbReference type="Pfam" id="PF24802">
    <property type="entry name" value="DUF7703"/>
    <property type="match status" value="1"/>
</dbReference>
<feature type="transmembrane region" description="Helical" evidence="2">
    <location>
        <begin position="30"/>
        <end position="52"/>
    </location>
</feature>
<comment type="caution">
    <text evidence="4">The sequence shown here is derived from an EMBL/GenBank/DDBJ whole genome shotgun (WGS) entry which is preliminary data.</text>
</comment>
<organism evidence="4 5">
    <name type="scientific">Tothia fuscella</name>
    <dbReference type="NCBI Taxonomy" id="1048955"/>
    <lineage>
        <taxon>Eukaryota</taxon>
        <taxon>Fungi</taxon>
        <taxon>Dikarya</taxon>
        <taxon>Ascomycota</taxon>
        <taxon>Pezizomycotina</taxon>
        <taxon>Dothideomycetes</taxon>
        <taxon>Pleosporomycetidae</taxon>
        <taxon>Venturiales</taxon>
        <taxon>Cylindrosympodiaceae</taxon>
        <taxon>Tothia</taxon>
    </lineage>
</organism>
<dbReference type="PANTHER" id="PTHR37013">
    <property type="entry name" value="INTEGRAL MEMBRANE PROTEIN (AFU_ORTHOLOGUE AFUA_1G05950)-RELATED"/>
    <property type="match status" value="1"/>
</dbReference>
<proteinExistence type="predicted"/>
<dbReference type="EMBL" id="MU007038">
    <property type="protein sequence ID" value="KAF2430568.1"/>
    <property type="molecule type" value="Genomic_DNA"/>
</dbReference>
<feature type="transmembrane region" description="Helical" evidence="2">
    <location>
        <begin position="131"/>
        <end position="154"/>
    </location>
</feature>
<evidence type="ECO:0000256" key="2">
    <source>
        <dbReference type="SAM" id="Phobius"/>
    </source>
</evidence>
<feature type="transmembrane region" description="Helical" evidence="2">
    <location>
        <begin position="210"/>
        <end position="243"/>
    </location>
</feature>
<reference evidence="4" key="1">
    <citation type="journal article" date="2020" name="Stud. Mycol.">
        <title>101 Dothideomycetes genomes: a test case for predicting lifestyles and emergence of pathogens.</title>
        <authorList>
            <person name="Haridas S."/>
            <person name="Albert R."/>
            <person name="Binder M."/>
            <person name="Bloem J."/>
            <person name="Labutti K."/>
            <person name="Salamov A."/>
            <person name="Andreopoulos B."/>
            <person name="Baker S."/>
            <person name="Barry K."/>
            <person name="Bills G."/>
            <person name="Bluhm B."/>
            <person name="Cannon C."/>
            <person name="Castanera R."/>
            <person name="Culley D."/>
            <person name="Daum C."/>
            <person name="Ezra D."/>
            <person name="Gonzalez J."/>
            <person name="Henrissat B."/>
            <person name="Kuo A."/>
            <person name="Liang C."/>
            <person name="Lipzen A."/>
            <person name="Lutzoni F."/>
            <person name="Magnuson J."/>
            <person name="Mondo S."/>
            <person name="Nolan M."/>
            <person name="Ohm R."/>
            <person name="Pangilinan J."/>
            <person name="Park H.-J."/>
            <person name="Ramirez L."/>
            <person name="Alfaro M."/>
            <person name="Sun H."/>
            <person name="Tritt A."/>
            <person name="Yoshinaga Y."/>
            <person name="Zwiers L.-H."/>
            <person name="Turgeon B."/>
            <person name="Goodwin S."/>
            <person name="Spatafora J."/>
            <person name="Crous P."/>
            <person name="Grigoriev I."/>
        </authorList>
    </citation>
    <scope>NUCLEOTIDE SEQUENCE</scope>
    <source>
        <strain evidence="4">CBS 130266</strain>
    </source>
</reference>
<keyword evidence="2" id="KW-0812">Transmembrane</keyword>
<feature type="transmembrane region" description="Helical" evidence="2">
    <location>
        <begin position="64"/>
        <end position="85"/>
    </location>
</feature>
<dbReference type="Proteomes" id="UP000800235">
    <property type="component" value="Unassembled WGS sequence"/>
</dbReference>
<accession>A0A9P4TZ61</accession>
<keyword evidence="5" id="KW-1185">Reference proteome</keyword>
<evidence type="ECO:0000313" key="4">
    <source>
        <dbReference type="EMBL" id="KAF2430568.1"/>
    </source>
</evidence>